<accession>A0AAD4VTB6</accession>
<feature type="signal peptide" evidence="2">
    <location>
        <begin position="1"/>
        <end position="19"/>
    </location>
</feature>
<dbReference type="Proteomes" id="UP001054821">
    <property type="component" value="Chromosome 5"/>
</dbReference>
<dbReference type="EMBL" id="JAJFAZ020000005">
    <property type="protein sequence ID" value="KAI5329892.1"/>
    <property type="molecule type" value="Genomic_DNA"/>
</dbReference>
<keyword evidence="1" id="KW-0472">Membrane</keyword>
<comment type="caution">
    <text evidence="3">The sequence shown here is derived from an EMBL/GenBank/DDBJ whole genome shotgun (WGS) entry which is preliminary data.</text>
</comment>
<keyword evidence="1" id="KW-0812">Transmembrane</keyword>
<evidence type="ECO:0000256" key="2">
    <source>
        <dbReference type="SAM" id="SignalP"/>
    </source>
</evidence>
<dbReference type="AlphaFoldDB" id="A0AAD4VTB6"/>
<evidence type="ECO:0000256" key="1">
    <source>
        <dbReference type="SAM" id="Phobius"/>
    </source>
</evidence>
<reference evidence="3 4" key="1">
    <citation type="journal article" date="2022" name="G3 (Bethesda)">
        <title>Whole-genome sequence and methylome profiling of the almond [Prunus dulcis (Mill.) D.A. Webb] cultivar 'Nonpareil'.</title>
        <authorList>
            <person name="D'Amico-Willman K.M."/>
            <person name="Ouma W.Z."/>
            <person name="Meulia T."/>
            <person name="Sideli G.M."/>
            <person name="Gradziel T.M."/>
            <person name="Fresnedo-Ramirez J."/>
        </authorList>
    </citation>
    <scope>NUCLEOTIDE SEQUENCE [LARGE SCALE GENOMIC DNA]</scope>
    <source>
        <strain evidence="3">Clone GOH B32 T37-40</strain>
    </source>
</reference>
<keyword evidence="4" id="KW-1185">Reference proteome</keyword>
<protein>
    <recommendedName>
        <fullName evidence="5">Secreted protein</fullName>
    </recommendedName>
</protein>
<feature type="chain" id="PRO_5042094917" description="Secreted protein" evidence="2">
    <location>
        <begin position="20"/>
        <end position="93"/>
    </location>
</feature>
<evidence type="ECO:0000313" key="3">
    <source>
        <dbReference type="EMBL" id="KAI5329892.1"/>
    </source>
</evidence>
<keyword evidence="1" id="KW-1133">Transmembrane helix</keyword>
<keyword evidence="2" id="KW-0732">Signal</keyword>
<gene>
    <name evidence="3" type="ORF">L3X38_029289</name>
</gene>
<proteinExistence type="predicted"/>
<evidence type="ECO:0000313" key="4">
    <source>
        <dbReference type="Proteomes" id="UP001054821"/>
    </source>
</evidence>
<evidence type="ECO:0008006" key="5">
    <source>
        <dbReference type="Google" id="ProtNLM"/>
    </source>
</evidence>
<feature type="transmembrane region" description="Helical" evidence="1">
    <location>
        <begin position="64"/>
        <end position="85"/>
    </location>
</feature>
<organism evidence="3 4">
    <name type="scientific">Prunus dulcis</name>
    <name type="common">Almond</name>
    <name type="synonym">Amygdalus dulcis</name>
    <dbReference type="NCBI Taxonomy" id="3755"/>
    <lineage>
        <taxon>Eukaryota</taxon>
        <taxon>Viridiplantae</taxon>
        <taxon>Streptophyta</taxon>
        <taxon>Embryophyta</taxon>
        <taxon>Tracheophyta</taxon>
        <taxon>Spermatophyta</taxon>
        <taxon>Magnoliopsida</taxon>
        <taxon>eudicotyledons</taxon>
        <taxon>Gunneridae</taxon>
        <taxon>Pentapetalae</taxon>
        <taxon>rosids</taxon>
        <taxon>fabids</taxon>
        <taxon>Rosales</taxon>
        <taxon>Rosaceae</taxon>
        <taxon>Amygdaloideae</taxon>
        <taxon>Amygdaleae</taxon>
        <taxon>Prunus</taxon>
    </lineage>
</organism>
<name>A0AAD4VTB6_PRUDU</name>
<sequence length="93" mass="9604">MNNLLFLLALLFDPLKPSGGPFLDLFSAGGSHRLCFDEAFADLLLALGGGSAAFDHDGVGGVAVVIPLIGPGGLVIVSFVSVHCLNLKKLMKP</sequence>